<keyword evidence="3 5" id="KW-0863">Zinc-finger</keyword>
<dbReference type="PANTHER" id="PTHR19818:SF139">
    <property type="entry name" value="PAIR-RULE PROTEIN ODD-PAIRED"/>
    <property type="match status" value="1"/>
</dbReference>
<dbReference type="InterPro" id="IPR013087">
    <property type="entry name" value="Znf_C2H2_type"/>
</dbReference>
<evidence type="ECO:0000256" key="4">
    <source>
        <dbReference type="ARBA" id="ARBA00022833"/>
    </source>
</evidence>
<comment type="caution">
    <text evidence="8">The sequence shown here is derived from an EMBL/GenBank/DDBJ whole genome shotgun (WGS) entry which is preliminary data.</text>
</comment>
<sequence length="371" mass="41786">MKPAESVENESTARPFQCDWQSCRKSFTRKSDFVRHYRIHTDERPYVCPIPGCGKRFTRPDIQAKHMLTHTGKKPHQCRHIGFGKRFTDASTLARHRWRLHQQEMSPNDSNDCSSNSDDDGSPSTPQLPMNQGDSNGPLHRVSSYADFESQVHGYHITQHRDNRQGIPASVPHEYHGTPVPEQYTPVQPVHRATTMTQEVYYITEAENPGVATMTNTVPPHYQLSQQGERPPMEIPYSALGTATSVQSSPSTVSATSVPSPTIPEGFYAHQPGSQPAYTAAESQPAMIEYQQLIKQPMVSQLQYIPATTRYYTPPPAHPQQEQWPYYHPPIEVTTTGQLAAYEPAVYDIYGPKIEFEDPSLQPLSIRLASM</sequence>
<protein>
    <submittedName>
        <fullName evidence="8">Zinc finger protein 143</fullName>
    </submittedName>
</protein>
<dbReference type="FunFam" id="3.30.160.60:FF:000125">
    <property type="entry name" value="Putative zinc finger protein 143"/>
    <property type="match status" value="2"/>
</dbReference>
<dbReference type="SMART" id="SM00355">
    <property type="entry name" value="ZnF_C2H2"/>
    <property type="match status" value="3"/>
</dbReference>
<name>A0A8J5NNV2_FUSOX</name>
<dbReference type="EMBL" id="JAELUQ010000009">
    <property type="protein sequence ID" value="KAG7408355.1"/>
    <property type="molecule type" value="Genomic_DNA"/>
</dbReference>
<evidence type="ECO:0000313" key="8">
    <source>
        <dbReference type="EMBL" id="KAG7408355.1"/>
    </source>
</evidence>
<dbReference type="GO" id="GO:0008270">
    <property type="term" value="F:zinc ion binding"/>
    <property type="evidence" value="ECO:0007669"/>
    <property type="project" value="UniProtKB-KW"/>
</dbReference>
<dbReference type="PROSITE" id="PS50157">
    <property type="entry name" value="ZINC_FINGER_C2H2_2"/>
    <property type="match status" value="2"/>
</dbReference>
<feature type="domain" description="C2H2-type" evidence="7">
    <location>
        <begin position="16"/>
        <end position="45"/>
    </location>
</feature>
<dbReference type="PANTHER" id="PTHR19818">
    <property type="entry name" value="ZINC FINGER PROTEIN ZIC AND GLI"/>
    <property type="match status" value="1"/>
</dbReference>
<accession>A0A8J5NNV2</accession>
<reference evidence="8" key="1">
    <citation type="submission" date="2021-04" db="EMBL/GenBank/DDBJ databases">
        <title>First draft genome resource for Brassicaceae pathogens Fusarium oxysporum f. sp. raphani and Fusarium oxysporum f. sp. rapae.</title>
        <authorList>
            <person name="Asai S."/>
        </authorList>
    </citation>
    <scope>NUCLEOTIDE SEQUENCE</scope>
    <source>
        <strain evidence="8">Tf1208</strain>
    </source>
</reference>
<feature type="compositionally biased region" description="Low complexity" evidence="6">
    <location>
        <begin position="106"/>
        <end position="116"/>
    </location>
</feature>
<evidence type="ECO:0000256" key="2">
    <source>
        <dbReference type="ARBA" id="ARBA00022737"/>
    </source>
</evidence>
<dbReference type="GO" id="GO:0005634">
    <property type="term" value="C:nucleus"/>
    <property type="evidence" value="ECO:0007669"/>
    <property type="project" value="TreeGrafter"/>
</dbReference>
<keyword evidence="4" id="KW-0862">Zinc</keyword>
<dbReference type="AlphaFoldDB" id="A0A8J5NNV2"/>
<evidence type="ECO:0000256" key="3">
    <source>
        <dbReference type="ARBA" id="ARBA00022771"/>
    </source>
</evidence>
<dbReference type="GO" id="GO:0000978">
    <property type="term" value="F:RNA polymerase II cis-regulatory region sequence-specific DNA binding"/>
    <property type="evidence" value="ECO:0007669"/>
    <property type="project" value="TreeGrafter"/>
</dbReference>
<dbReference type="GO" id="GO:0010557">
    <property type="term" value="P:positive regulation of macromolecule biosynthetic process"/>
    <property type="evidence" value="ECO:0007669"/>
    <property type="project" value="UniProtKB-ARBA"/>
</dbReference>
<dbReference type="InterPro" id="IPR050329">
    <property type="entry name" value="GLI_C2H2-zinc-finger"/>
</dbReference>
<dbReference type="PROSITE" id="PS00028">
    <property type="entry name" value="ZINC_FINGER_C2H2_1"/>
    <property type="match status" value="2"/>
</dbReference>
<dbReference type="Pfam" id="PF00096">
    <property type="entry name" value="zf-C2H2"/>
    <property type="match status" value="2"/>
</dbReference>
<keyword evidence="2" id="KW-0677">Repeat</keyword>
<feature type="region of interest" description="Disordered" evidence="6">
    <location>
        <begin position="102"/>
        <end position="141"/>
    </location>
</feature>
<proteinExistence type="predicted"/>
<evidence type="ECO:0000259" key="7">
    <source>
        <dbReference type="PROSITE" id="PS50157"/>
    </source>
</evidence>
<feature type="domain" description="C2H2-type" evidence="7">
    <location>
        <begin position="46"/>
        <end position="75"/>
    </location>
</feature>
<evidence type="ECO:0000256" key="1">
    <source>
        <dbReference type="ARBA" id="ARBA00022723"/>
    </source>
</evidence>
<feature type="region of interest" description="Disordered" evidence="6">
    <location>
        <begin position="165"/>
        <end position="185"/>
    </location>
</feature>
<organism evidence="8 9">
    <name type="scientific">Fusarium oxysporum f. sp. rapae</name>
    <dbReference type="NCBI Taxonomy" id="485398"/>
    <lineage>
        <taxon>Eukaryota</taxon>
        <taxon>Fungi</taxon>
        <taxon>Dikarya</taxon>
        <taxon>Ascomycota</taxon>
        <taxon>Pezizomycotina</taxon>
        <taxon>Sordariomycetes</taxon>
        <taxon>Hypocreomycetidae</taxon>
        <taxon>Hypocreales</taxon>
        <taxon>Nectriaceae</taxon>
        <taxon>Fusarium</taxon>
        <taxon>Fusarium oxysporum species complex</taxon>
    </lineage>
</organism>
<keyword evidence="1" id="KW-0479">Metal-binding</keyword>
<gene>
    <name evidence="8" type="ORF">Forpe1208_v011977</name>
</gene>
<evidence type="ECO:0000313" key="9">
    <source>
        <dbReference type="Proteomes" id="UP000694050"/>
    </source>
</evidence>
<evidence type="ECO:0000256" key="5">
    <source>
        <dbReference type="PROSITE-ProRule" id="PRU00042"/>
    </source>
</evidence>
<dbReference type="Proteomes" id="UP000694050">
    <property type="component" value="Unassembled WGS sequence"/>
</dbReference>
<evidence type="ECO:0000256" key="6">
    <source>
        <dbReference type="SAM" id="MobiDB-lite"/>
    </source>
</evidence>
<dbReference type="GO" id="GO:0000981">
    <property type="term" value="F:DNA-binding transcription factor activity, RNA polymerase II-specific"/>
    <property type="evidence" value="ECO:0007669"/>
    <property type="project" value="UniProtKB-ARBA"/>
</dbReference>